<dbReference type="Gene3D" id="1.25.40.10">
    <property type="entry name" value="Tetratricopeptide repeat domain"/>
    <property type="match status" value="1"/>
</dbReference>
<dbReference type="Pfam" id="PF10374">
    <property type="entry name" value="EST1"/>
    <property type="match status" value="1"/>
</dbReference>
<dbReference type="SUPFAM" id="SSF48452">
    <property type="entry name" value="TPR-like"/>
    <property type="match status" value="1"/>
</dbReference>
<dbReference type="GO" id="GO:0000184">
    <property type="term" value="P:nuclear-transcribed mRNA catabolic process, nonsense-mediated decay"/>
    <property type="evidence" value="ECO:0007669"/>
    <property type="project" value="TreeGrafter"/>
</dbReference>
<keyword evidence="5" id="KW-1185">Reference proteome</keyword>
<evidence type="ECO:0000256" key="1">
    <source>
        <dbReference type="SAM" id="MobiDB-lite"/>
    </source>
</evidence>
<reference evidence="4 5" key="1">
    <citation type="journal article" date="2014" name="Mol. Plant">
        <title>Chromosome Scale Genome Assembly and Transcriptome Profiling of Nannochloropsis gaditana in Nitrogen Depletion.</title>
        <authorList>
            <person name="Corteggiani Carpinelli E."/>
            <person name="Telatin A."/>
            <person name="Vitulo N."/>
            <person name="Forcato C."/>
            <person name="D'Angelo M."/>
            <person name="Schiavon R."/>
            <person name="Vezzi A."/>
            <person name="Giacometti G.M."/>
            <person name="Morosinotto T."/>
            <person name="Valle G."/>
        </authorList>
    </citation>
    <scope>NUCLEOTIDE SEQUENCE [LARGE SCALE GENOMIC DNA]</scope>
    <source>
        <strain evidence="4 5">B-31</strain>
    </source>
</reference>
<feature type="region of interest" description="Disordered" evidence="1">
    <location>
        <begin position="722"/>
        <end position="744"/>
    </location>
</feature>
<name>W7U237_9STRA</name>
<evidence type="ECO:0000313" key="4">
    <source>
        <dbReference type="EMBL" id="EWM26724.1"/>
    </source>
</evidence>
<dbReference type="PANTHER" id="PTHR15696">
    <property type="entry name" value="SMG-7 SUPPRESSOR WITH MORPHOLOGICAL EFFECT ON GENITALIA PROTEIN 7"/>
    <property type="match status" value="1"/>
</dbReference>
<feature type="domain" description="DNA/RNA-binding" evidence="2">
    <location>
        <begin position="167"/>
        <end position="373"/>
    </location>
</feature>
<protein>
    <submittedName>
        <fullName evidence="4">Telomerase activating protein est1</fullName>
    </submittedName>
</protein>
<comment type="caution">
    <text evidence="4">The sequence shown here is derived from an EMBL/GenBank/DDBJ whole genome shotgun (WGS) entry which is preliminary data.</text>
</comment>
<organism evidence="4 5">
    <name type="scientific">Nannochloropsis gaditana</name>
    <dbReference type="NCBI Taxonomy" id="72520"/>
    <lineage>
        <taxon>Eukaryota</taxon>
        <taxon>Sar</taxon>
        <taxon>Stramenopiles</taxon>
        <taxon>Ochrophyta</taxon>
        <taxon>Eustigmatophyceae</taxon>
        <taxon>Eustigmatales</taxon>
        <taxon>Monodopsidaceae</taxon>
        <taxon>Nannochloropsis</taxon>
    </lineage>
</organism>
<dbReference type="InterPro" id="IPR011990">
    <property type="entry name" value="TPR-like_helical_dom_sf"/>
</dbReference>
<dbReference type="Pfam" id="PF10373">
    <property type="entry name" value="EST1_DNA_bind"/>
    <property type="match status" value="1"/>
</dbReference>
<dbReference type="InterPro" id="IPR019458">
    <property type="entry name" value="Est1-like_N"/>
</dbReference>
<accession>W7U237</accession>
<proteinExistence type="predicted"/>
<dbReference type="InterPro" id="IPR045153">
    <property type="entry name" value="Est1/Ebs1-like"/>
</dbReference>
<feature type="domain" description="Telomerase activating protein Est1-like N-terminal" evidence="3">
    <location>
        <begin position="58"/>
        <end position="156"/>
    </location>
</feature>
<gene>
    <name evidence="4" type="ORF">Naga_100001g97</name>
</gene>
<dbReference type="GO" id="GO:0070034">
    <property type="term" value="F:telomerase RNA binding"/>
    <property type="evidence" value="ECO:0007669"/>
    <property type="project" value="TreeGrafter"/>
</dbReference>
<sequence>MSAHELYRSVGQQEQVLKQILRSRPCDVEKIEALRKVIRDAYIELLFHDPAYASGKDMDQSLWKTCFYRKIEEFRKQIRRLAAAASSIDHKASCQKARAELHDDLMGRYERLYATQRDVRPPEAEGDESELGVLCVRSIHRCLIFLGDLARYRELHSEATRKDWTEAEKCYHRAIDTMPTSGNPHNQLAVLATYTEAECVAVYRYCRAVLCASPFPTAKENLALLFEKNRQKIPDPSTKDGAQILEEEGRIRDGLAAGTITGQQAGIARATMLKSFLLRFVRLHGILFGCHQRKEASSANDEGGDESMFPTDEALRLLHTTLVDLRQLLKMSAFGDGLLLQMVAICVFSVVTSWREGQDPETVAEESSAQVLSLSLAVGVVAEIAATATGPRVSEKEAEAAVRENFWRAVGKVGSELQPHLPTRAKAQGKDTPQHLVWTPQDGRVLKEQHDIRGFEPLHAVYGAAFMTRPKPELARLEVVSDELAATWRTLRLLQFLKSVGVQSGAVGMDTHPTTPGCWLFTCNGRENVFALSYPDHAAGQHIFGSAGLRDAQGTQGAEGTSRAPIAFKPSFISPSGAGGHLDASHILYLQQQHQLMVQQQQLLPQHQRLPSLDDSSQLPKEMVEAMVGSLLDCSDSGPRPPYAASCRPLDGSGLQGSAARGSHAVQAQAGPHESKGSNSHGKSTTEGRPEGTSLTSQVLERSSAAGLIVARGSGLSLFADFTPESGGDSTTAPPEGTYKPFGGGSGVLGLPGAKLGEGGRQFAESEGRNLTTRNPFLGGAFSFVP</sequence>
<dbReference type="AlphaFoldDB" id="W7U237"/>
<evidence type="ECO:0000259" key="2">
    <source>
        <dbReference type="Pfam" id="PF10373"/>
    </source>
</evidence>
<dbReference type="OrthoDB" id="206172at2759"/>
<dbReference type="GO" id="GO:0042162">
    <property type="term" value="F:telomeric DNA binding"/>
    <property type="evidence" value="ECO:0007669"/>
    <property type="project" value="TreeGrafter"/>
</dbReference>
<dbReference type="Proteomes" id="UP000019335">
    <property type="component" value="Chromosome 8"/>
</dbReference>
<dbReference type="EMBL" id="AZIL01000609">
    <property type="protein sequence ID" value="EWM26724.1"/>
    <property type="molecule type" value="Genomic_DNA"/>
</dbReference>
<dbReference type="InterPro" id="IPR018834">
    <property type="entry name" value="DNA/RNA-bd_Est1-type"/>
</dbReference>
<feature type="region of interest" description="Disordered" evidence="1">
    <location>
        <begin position="638"/>
        <end position="698"/>
    </location>
</feature>
<dbReference type="PANTHER" id="PTHR15696:SF0">
    <property type="entry name" value="TELOMERASE-BINDING PROTEIN EST1A"/>
    <property type="match status" value="1"/>
</dbReference>
<evidence type="ECO:0000313" key="5">
    <source>
        <dbReference type="Proteomes" id="UP000019335"/>
    </source>
</evidence>
<dbReference type="GO" id="GO:0005697">
    <property type="term" value="C:telomerase holoenzyme complex"/>
    <property type="evidence" value="ECO:0007669"/>
    <property type="project" value="TreeGrafter"/>
</dbReference>
<evidence type="ECO:0000259" key="3">
    <source>
        <dbReference type="Pfam" id="PF10374"/>
    </source>
</evidence>